<evidence type="ECO:0000313" key="4">
    <source>
        <dbReference type="Proteomes" id="UP000254711"/>
    </source>
</evidence>
<sequence>MPTLPEEAPEAQASLSLGVIGNGSVAVLIDARARIVWGCLPRFDGDASFCALLSPRREGGDWAIHLEDFSHAEQHYLPNTAVLVTHLYDQQGAGVEIVDYVPRFRANGRFYHPVLIARRVRPIGGAPRIRVLLRPLCDYGSNAPQTTSGSNHIRYLLTGVVQRLTSDVATPMIERGLPFILERPAHFVFGPDETLNHSPADFIHHTLERTLAYWREWVRNLSVPYEWQEPVIRAAITLKLCQYEATGAIVAALTTSIPESPNSARNWDYRYCWLRDAAFTVRALNRLGATRSMEEYIRYVFNLVAGDGESEIGPVFGITFEHELAESTVDSLGGYRDMAPVRVGNDAWRQRQNDVYGSVVLASAQTYFDRRLEHPGDETSFRRLERMGQMAIRMAEQPDAGLWEFRGRAAVHTYSAAMCWAACERLAHIATELGLDDRARRWHDEAIALHARIEERTWNERLGTFVDAYDGEHLDASLLLLADIGFIDAMDPRFIATVDAIGEALGRGDYLFRYIAPDDFGAPETSFNICTFWYIDALAATGRHERAREMFEHMLAQRNPLGLLSEDIAPSNGEHWGNFPQTYSMVGLIQAAMRLSRRWEDAL</sequence>
<organism evidence="3 4">
    <name type="scientific">Dyella solisilvae</name>
    <dbReference type="NCBI Taxonomy" id="1920168"/>
    <lineage>
        <taxon>Bacteria</taxon>
        <taxon>Pseudomonadati</taxon>
        <taxon>Pseudomonadota</taxon>
        <taxon>Gammaproteobacteria</taxon>
        <taxon>Lysobacterales</taxon>
        <taxon>Rhodanobacteraceae</taxon>
        <taxon>Dyella</taxon>
    </lineage>
</organism>
<evidence type="ECO:0000259" key="1">
    <source>
        <dbReference type="Pfam" id="PF00723"/>
    </source>
</evidence>
<accession>A0A370KD39</accession>
<gene>
    <name evidence="3" type="ORF">DVT68_05985</name>
</gene>
<comment type="caution">
    <text evidence="3">The sequence shown here is derived from an EMBL/GenBank/DDBJ whole genome shotgun (WGS) entry which is preliminary data.</text>
</comment>
<protein>
    <submittedName>
        <fullName evidence="3">Glycoside hydrolase family 15 protein</fullName>
    </submittedName>
</protein>
<reference evidence="3 4" key="1">
    <citation type="submission" date="2018-07" db="EMBL/GenBank/DDBJ databases">
        <title>Dyella solisilvae sp. nov., isolated from the pine and broad-leaved mixed forest soil.</title>
        <authorList>
            <person name="Gao Z."/>
            <person name="Qiu L."/>
        </authorList>
    </citation>
    <scope>NUCLEOTIDE SEQUENCE [LARGE SCALE GENOMIC DNA]</scope>
    <source>
        <strain evidence="3 4">DHG54</strain>
    </source>
</reference>
<dbReference type="Proteomes" id="UP000254711">
    <property type="component" value="Unassembled WGS sequence"/>
</dbReference>
<dbReference type="AlphaFoldDB" id="A0A370KD39"/>
<dbReference type="SUPFAM" id="SSF48208">
    <property type="entry name" value="Six-hairpin glycosidases"/>
    <property type="match status" value="1"/>
</dbReference>
<dbReference type="PANTHER" id="PTHR31616">
    <property type="entry name" value="TREHALASE"/>
    <property type="match status" value="1"/>
</dbReference>
<dbReference type="RefSeq" id="WP_114824073.1">
    <property type="nucleotide sequence ID" value="NZ_QQSY01000001.1"/>
</dbReference>
<keyword evidence="4" id="KW-1185">Reference proteome</keyword>
<feature type="domain" description="GH15-like" evidence="1">
    <location>
        <begin position="231"/>
        <end position="592"/>
    </location>
</feature>
<name>A0A370KD39_9GAMM</name>
<dbReference type="Pfam" id="PF19291">
    <property type="entry name" value="TREH_N"/>
    <property type="match status" value="1"/>
</dbReference>
<dbReference type="PANTHER" id="PTHR31616:SF0">
    <property type="entry name" value="GLUCAN 1,4-ALPHA-GLUCOSIDASE"/>
    <property type="match status" value="1"/>
</dbReference>
<dbReference type="OrthoDB" id="3902805at2"/>
<dbReference type="InterPro" id="IPR045582">
    <property type="entry name" value="Trehalase-like_N"/>
</dbReference>
<dbReference type="GO" id="GO:0004553">
    <property type="term" value="F:hydrolase activity, hydrolyzing O-glycosyl compounds"/>
    <property type="evidence" value="ECO:0007669"/>
    <property type="project" value="TreeGrafter"/>
</dbReference>
<evidence type="ECO:0000259" key="2">
    <source>
        <dbReference type="Pfam" id="PF19291"/>
    </source>
</evidence>
<keyword evidence="3" id="KW-0378">Hydrolase</keyword>
<dbReference type="GO" id="GO:0005975">
    <property type="term" value="P:carbohydrate metabolic process"/>
    <property type="evidence" value="ECO:0007669"/>
    <property type="project" value="InterPro"/>
</dbReference>
<dbReference type="Pfam" id="PF00723">
    <property type="entry name" value="Glyco_hydro_15"/>
    <property type="match status" value="1"/>
</dbReference>
<dbReference type="EMBL" id="QQSY01000001">
    <property type="protein sequence ID" value="RDJ00348.1"/>
    <property type="molecule type" value="Genomic_DNA"/>
</dbReference>
<proteinExistence type="predicted"/>
<feature type="domain" description="Trehalase-like N-terminal" evidence="2">
    <location>
        <begin position="17"/>
        <end position="145"/>
    </location>
</feature>
<dbReference type="Gene3D" id="1.50.10.10">
    <property type="match status" value="1"/>
</dbReference>
<evidence type="ECO:0000313" key="3">
    <source>
        <dbReference type="EMBL" id="RDJ00348.1"/>
    </source>
</evidence>
<dbReference type="InterPro" id="IPR011613">
    <property type="entry name" value="GH15-like"/>
</dbReference>
<dbReference type="InterPro" id="IPR012341">
    <property type="entry name" value="6hp_glycosidase-like_sf"/>
</dbReference>
<dbReference type="InterPro" id="IPR008928">
    <property type="entry name" value="6-hairpin_glycosidase_sf"/>
</dbReference>